<evidence type="ECO:0000259" key="9">
    <source>
        <dbReference type="PROSITE" id="PS50847"/>
    </source>
</evidence>
<keyword evidence="4 8" id="KW-0732">Signal</keyword>
<keyword evidence="2" id="KW-0134">Cell wall</keyword>
<evidence type="ECO:0000256" key="2">
    <source>
        <dbReference type="ARBA" id="ARBA00022512"/>
    </source>
</evidence>
<organism evidence="10 11">
    <name type="scientific">Boudabousia liubingyangii</name>
    <dbReference type="NCBI Taxonomy" id="1921764"/>
    <lineage>
        <taxon>Bacteria</taxon>
        <taxon>Bacillati</taxon>
        <taxon>Actinomycetota</taxon>
        <taxon>Actinomycetes</taxon>
        <taxon>Actinomycetales</taxon>
        <taxon>Actinomycetaceae</taxon>
        <taxon>Boudabousia</taxon>
    </lineage>
</organism>
<feature type="domain" description="Gram-positive cocci surface proteins LPxTG" evidence="9">
    <location>
        <begin position="540"/>
        <end position="574"/>
    </location>
</feature>
<feature type="compositionally biased region" description="Pro residues" evidence="6">
    <location>
        <begin position="385"/>
        <end position="394"/>
    </location>
</feature>
<feature type="transmembrane region" description="Helical" evidence="7">
    <location>
        <begin position="547"/>
        <end position="568"/>
    </location>
</feature>
<keyword evidence="3" id="KW-0964">Secreted</keyword>
<comment type="caution">
    <text evidence="10">The sequence shown here is derived from an EMBL/GenBank/DDBJ whole genome shotgun (WGS) entry which is preliminary data.</text>
</comment>
<dbReference type="SUPFAM" id="SSF49401">
    <property type="entry name" value="Bacterial adhesins"/>
    <property type="match status" value="1"/>
</dbReference>
<comment type="subcellular location">
    <subcellularLocation>
        <location evidence="1">Secreted</location>
        <location evidence="1">Cell wall</location>
        <topology evidence="1">Peptidoglycan-anchor</topology>
    </subcellularLocation>
</comment>
<feature type="region of interest" description="Disordered" evidence="6">
    <location>
        <begin position="336"/>
        <end position="531"/>
    </location>
</feature>
<keyword evidence="7" id="KW-0812">Transmembrane</keyword>
<dbReference type="InterPro" id="IPR011252">
    <property type="entry name" value="Fibrogen-bd_dom1"/>
</dbReference>
<dbReference type="AlphaFoldDB" id="A0A1Q5PLF8"/>
<gene>
    <name evidence="10" type="ORF">BSR29_05205</name>
</gene>
<evidence type="ECO:0000256" key="1">
    <source>
        <dbReference type="ARBA" id="ARBA00004168"/>
    </source>
</evidence>
<reference evidence="10 11" key="1">
    <citation type="submission" date="2016-11" db="EMBL/GenBank/DDBJ databases">
        <title>Actinomyces gypaetusis sp. nov. isolated from the vulture Gypaetus barbatus in Qinghai Tibet Plateau China.</title>
        <authorList>
            <person name="Meng X."/>
        </authorList>
    </citation>
    <scope>NUCLEOTIDE SEQUENCE [LARGE SCALE GENOMIC DNA]</scope>
    <source>
        <strain evidence="10 11">VUL4_2</strain>
    </source>
</reference>
<evidence type="ECO:0000256" key="6">
    <source>
        <dbReference type="SAM" id="MobiDB-lite"/>
    </source>
</evidence>
<dbReference type="InterPro" id="IPR008966">
    <property type="entry name" value="Adhesion_dom_sf"/>
</dbReference>
<dbReference type="EMBL" id="MQSV01000003">
    <property type="protein sequence ID" value="OKL47888.1"/>
    <property type="molecule type" value="Genomic_DNA"/>
</dbReference>
<dbReference type="GO" id="GO:0007155">
    <property type="term" value="P:cell adhesion"/>
    <property type="evidence" value="ECO:0007669"/>
    <property type="project" value="InterPro"/>
</dbReference>
<accession>A0A1Q5PLF8</accession>
<dbReference type="PRINTS" id="PR01217">
    <property type="entry name" value="PRICHEXTENSN"/>
</dbReference>
<feature type="compositionally biased region" description="Pro residues" evidence="6">
    <location>
        <begin position="450"/>
        <end position="460"/>
    </location>
</feature>
<protein>
    <recommendedName>
        <fullName evidence="9">Gram-positive cocci surface proteins LPxTG domain-containing protein</fullName>
    </recommendedName>
</protein>
<evidence type="ECO:0000313" key="11">
    <source>
        <dbReference type="Proteomes" id="UP000186785"/>
    </source>
</evidence>
<dbReference type="PROSITE" id="PS50847">
    <property type="entry name" value="GRAM_POS_ANCHORING"/>
    <property type="match status" value="1"/>
</dbReference>
<dbReference type="STRING" id="1921764.BSR28_06475"/>
<evidence type="ECO:0000256" key="3">
    <source>
        <dbReference type="ARBA" id="ARBA00022525"/>
    </source>
</evidence>
<keyword evidence="5" id="KW-0572">Peptidoglycan-anchor</keyword>
<feature type="compositionally biased region" description="Pro residues" evidence="6">
    <location>
        <begin position="353"/>
        <end position="362"/>
    </location>
</feature>
<evidence type="ECO:0000313" key="10">
    <source>
        <dbReference type="EMBL" id="OKL47888.1"/>
    </source>
</evidence>
<evidence type="ECO:0000256" key="7">
    <source>
        <dbReference type="SAM" id="Phobius"/>
    </source>
</evidence>
<keyword evidence="7" id="KW-0472">Membrane</keyword>
<sequence length="574" mass="61075">MATQFRKFAAATALAVVGVSASLLPAFTSTSVALAADGCVAPTGAEIKNAVTNVELDSDKLVAGHKVGYQIDFALPATPKAGDYFKYQLPAQYFEGVGVKNFPIVYKKDGSVYACAKQEKNGVTVVFNSAAEKLAEQITGSLEFNATVKAFESDQLVSVPIKLTEKNSITINISQPTGREEDPKYFTKEGWFTLPFDHQYFNIKRGLSWRIFSPTFDHEVKHVKLTDYADKGGLWEFNCGWNDANIEKMLTIEGKNYSEAQLKSLREGVKYSCTPNLLTVEMDVLPAGAQIKIAQVVAEIKGPLYNTTYYNIADFSGDGLKVKHVTSPLLYEKAGGVISDQEASNKTPEKPTPEAPKPPVKPTPEKPTPEAPKPPVKPTPEKPTPEAPKPPVKPTPEKTVEPTPEKTVKPTPEKTVEPTPEKTVEPTAEKTVEPTPEKTVETTPEAPTTPLVPNPAPPVIVQPTPEVTVESTPEKTLESTPEVSVEVPGVTVESPEAPVVSPKPGKPAEPVAPVGPKNSAQGGSVPTLPVTGGSNSGVSLAETGADAAVLGAAALVMAAAGSLIVVGAKRRKND</sequence>
<evidence type="ECO:0000256" key="8">
    <source>
        <dbReference type="SAM" id="SignalP"/>
    </source>
</evidence>
<feature type="signal peptide" evidence="8">
    <location>
        <begin position="1"/>
        <end position="35"/>
    </location>
</feature>
<dbReference type="InterPro" id="IPR041171">
    <property type="entry name" value="SDR_Ig"/>
</dbReference>
<feature type="chain" id="PRO_5010199389" description="Gram-positive cocci surface proteins LPxTG domain-containing protein" evidence="8">
    <location>
        <begin position="36"/>
        <end position="574"/>
    </location>
</feature>
<dbReference type="InterPro" id="IPR019931">
    <property type="entry name" value="LPXTG_anchor"/>
</dbReference>
<dbReference type="Proteomes" id="UP000186785">
    <property type="component" value="Unassembled WGS sequence"/>
</dbReference>
<evidence type="ECO:0000256" key="4">
    <source>
        <dbReference type="ARBA" id="ARBA00022729"/>
    </source>
</evidence>
<dbReference type="Gene3D" id="2.60.40.1280">
    <property type="match status" value="1"/>
</dbReference>
<dbReference type="RefSeq" id="WP_073709248.1">
    <property type="nucleotide sequence ID" value="NZ_MQSV01000003.1"/>
</dbReference>
<dbReference type="Pfam" id="PF17961">
    <property type="entry name" value="Big_8"/>
    <property type="match status" value="1"/>
</dbReference>
<feature type="compositionally biased region" description="Pro residues" evidence="6">
    <location>
        <begin position="369"/>
        <end position="378"/>
    </location>
</feature>
<keyword evidence="7" id="KW-1133">Transmembrane helix</keyword>
<feature type="compositionally biased region" description="Basic and acidic residues" evidence="6">
    <location>
        <begin position="395"/>
        <end position="440"/>
    </location>
</feature>
<evidence type="ECO:0000256" key="5">
    <source>
        <dbReference type="ARBA" id="ARBA00023088"/>
    </source>
</evidence>
<keyword evidence="11" id="KW-1185">Reference proteome</keyword>
<proteinExistence type="predicted"/>
<name>A0A1Q5PLF8_9ACTO</name>